<gene>
    <name evidence="1" type="ordered locus">CTO_0725</name>
</gene>
<organism evidence="1 2">
    <name type="scientific">Chlamydia trachomatis serovar A (strain A2497)</name>
    <dbReference type="NCBI Taxonomy" id="580047"/>
    <lineage>
        <taxon>Bacteria</taxon>
        <taxon>Pseudomonadati</taxon>
        <taxon>Chlamydiota</taxon>
        <taxon>Chlamydiia</taxon>
        <taxon>Chlamydiales</taxon>
        <taxon>Chlamydiaceae</taxon>
        <taxon>Chlamydia/Chlamydophila group</taxon>
        <taxon>Chlamydia</taxon>
    </lineage>
</organism>
<name>G4NN55_CHLT4</name>
<dbReference type="KEGG" id="cra:CTO_0725"/>
<reference evidence="1 2" key="1">
    <citation type="journal article" date="2011" name="J. Exp. Med.">
        <title>A live-attenuated chlamydial vaccine protects against trachoma in nonhuman primates.</title>
        <authorList>
            <person name="Kari L."/>
            <person name="Whitmire W.M."/>
            <person name="Olivares-Zavaleta N."/>
            <person name="Goheen M.M."/>
            <person name="Taylor L.D."/>
            <person name="Carlson J.H."/>
            <person name="Sturdevant G.L."/>
            <person name="Lu C."/>
            <person name="Bakios L.E."/>
            <person name="Randall L.B."/>
            <person name="Parnell M.J."/>
            <person name="Zhong G."/>
            <person name="Caldwell H.D."/>
        </authorList>
    </citation>
    <scope>NUCLEOTIDE SEQUENCE [LARGE SCALE GENOMIC DNA]</scope>
    <source>
        <strain evidence="1 2">A2497</strain>
    </source>
</reference>
<dbReference type="AlphaFoldDB" id="G4NN55"/>
<evidence type="ECO:0000313" key="2">
    <source>
        <dbReference type="Proteomes" id="UP000009287"/>
    </source>
</evidence>
<evidence type="ECO:0000313" key="1">
    <source>
        <dbReference type="EMBL" id="AEP35553.1"/>
    </source>
</evidence>
<dbReference type="PATRIC" id="fig|580047.4.peg.739"/>
<sequence>MGYSMIDPLKLFPNFDGDKESAAVNKPSASPMPSELSKNVASFSLGGGGAALDSTVSTEKLSLMAMMQDKNSQLIDPELEEALNSEELQEQIHLLKSRLWDAQTQMQMQDPDKLASEHVDALGVIVDLINGDFQAIAEHTQQTVKQGNGDEEKSVTRKIVDWVSSGEEILNRALLYFSDRNGERETLADFLKVQYAVQRATQRAELFASILGATVSSVKTIMTTQLG</sequence>
<accession>G4NN55</accession>
<dbReference type="EMBL" id="CP002401">
    <property type="protein sequence ID" value="AEP35553.1"/>
    <property type="molecule type" value="Genomic_DNA"/>
</dbReference>
<dbReference type="Proteomes" id="UP000009287">
    <property type="component" value="Chromosome"/>
</dbReference>
<protein>
    <submittedName>
        <fullName evidence="1">Uncharacterized protein</fullName>
    </submittedName>
</protein>
<proteinExistence type="predicted"/>